<dbReference type="EMBL" id="CAJVCH010068045">
    <property type="protein sequence ID" value="CAG7720179.1"/>
    <property type="molecule type" value="Genomic_DNA"/>
</dbReference>
<dbReference type="Proteomes" id="UP000708208">
    <property type="component" value="Unassembled WGS sequence"/>
</dbReference>
<protein>
    <submittedName>
        <fullName evidence="1">Uncharacterized protein</fullName>
    </submittedName>
</protein>
<gene>
    <name evidence="1" type="ORF">AFUS01_LOCUS9465</name>
</gene>
<name>A0A8J2JRM2_9HEXA</name>
<dbReference type="AlphaFoldDB" id="A0A8J2JRM2"/>
<organism evidence="1 2">
    <name type="scientific">Allacma fusca</name>
    <dbReference type="NCBI Taxonomy" id="39272"/>
    <lineage>
        <taxon>Eukaryota</taxon>
        <taxon>Metazoa</taxon>
        <taxon>Ecdysozoa</taxon>
        <taxon>Arthropoda</taxon>
        <taxon>Hexapoda</taxon>
        <taxon>Collembola</taxon>
        <taxon>Symphypleona</taxon>
        <taxon>Sminthuridae</taxon>
        <taxon>Allacma</taxon>
    </lineage>
</organism>
<evidence type="ECO:0000313" key="2">
    <source>
        <dbReference type="Proteomes" id="UP000708208"/>
    </source>
</evidence>
<proteinExistence type="predicted"/>
<reference evidence="1" key="1">
    <citation type="submission" date="2021-06" db="EMBL/GenBank/DDBJ databases">
        <authorList>
            <person name="Hodson N. C."/>
            <person name="Mongue J. A."/>
            <person name="Jaron S. K."/>
        </authorList>
    </citation>
    <scope>NUCLEOTIDE SEQUENCE</scope>
</reference>
<comment type="caution">
    <text evidence="1">The sequence shown here is derived from an EMBL/GenBank/DDBJ whole genome shotgun (WGS) entry which is preliminary data.</text>
</comment>
<accession>A0A8J2JRM2</accession>
<keyword evidence="2" id="KW-1185">Reference proteome</keyword>
<sequence length="167" mass="19326">MQFQVLGVQGFSHIVGTYLHPKNSLAEKYSEMLSQIIIHRIRLFHQPHLQDQQPQLPNNEKEYERDLYVHIEIEVNNEPLSPESVTHEDNELEMDVSNGEGNETVEDMNDSMNYEDQEKQILEREKDLLVTKKALEAALCDKLLRVEGSTVKLTTYKYFGANLGTSY</sequence>
<evidence type="ECO:0000313" key="1">
    <source>
        <dbReference type="EMBL" id="CAG7720179.1"/>
    </source>
</evidence>